<dbReference type="AlphaFoldDB" id="A0A0L7LDE6"/>
<proteinExistence type="predicted"/>
<protein>
    <submittedName>
        <fullName evidence="1">Uncharacterized protein</fullName>
    </submittedName>
</protein>
<evidence type="ECO:0000313" key="1">
    <source>
        <dbReference type="EMBL" id="KOB73538.1"/>
    </source>
</evidence>
<keyword evidence="2" id="KW-1185">Reference proteome</keyword>
<name>A0A0L7LDE6_OPEBR</name>
<accession>A0A0L7LDE6</accession>
<evidence type="ECO:0000313" key="2">
    <source>
        <dbReference type="Proteomes" id="UP000037510"/>
    </source>
</evidence>
<organism evidence="1 2">
    <name type="scientific">Operophtera brumata</name>
    <name type="common">Winter moth</name>
    <name type="synonym">Phalaena brumata</name>
    <dbReference type="NCBI Taxonomy" id="104452"/>
    <lineage>
        <taxon>Eukaryota</taxon>
        <taxon>Metazoa</taxon>
        <taxon>Ecdysozoa</taxon>
        <taxon>Arthropoda</taxon>
        <taxon>Hexapoda</taxon>
        <taxon>Insecta</taxon>
        <taxon>Pterygota</taxon>
        <taxon>Neoptera</taxon>
        <taxon>Endopterygota</taxon>
        <taxon>Lepidoptera</taxon>
        <taxon>Glossata</taxon>
        <taxon>Ditrysia</taxon>
        <taxon>Geometroidea</taxon>
        <taxon>Geometridae</taxon>
        <taxon>Larentiinae</taxon>
        <taxon>Operophtera</taxon>
    </lineage>
</organism>
<comment type="caution">
    <text evidence="1">The sequence shown here is derived from an EMBL/GenBank/DDBJ whole genome shotgun (WGS) entry which is preliminary data.</text>
</comment>
<reference evidence="1 2" key="1">
    <citation type="journal article" date="2015" name="Genome Biol. Evol.">
        <title>The genome of winter moth (Operophtera brumata) provides a genomic perspective on sexual dimorphism and phenology.</title>
        <authorList>
            <person name="Derks M.F."/>
            <person name="Smit S."/>
            <person name="Salis L."/>
            <person name="Schijlen E."/>
            <person name="Bossers A."/>
            <person name="Mateman C."/>
            <person name="Pijl A.S."/>
            <person name="de Ridder D."/>
            <person name="Groenen M.A."/>
            <person name="Visser M.E."/>
            <person name="Megens H.J."/>
        </authorList>
    </citation>
    <scope>NUCLEOTIDE SEQUENCE [LARGE SCALE GENOMIC DNA]</scope>
    <source>
        <strain evidence="1">WM2013NL</strain>
        <tissue evidence="1">Head and thorax</tissue>
    </source>
</reference>
<dbReference type="EMBL" id="JTDY01001557">
    <property type="protein sequence ID" value="KOB73538.1"/>
    <property type="molecule type" value="Genomic_DNA"/>
</dbReference>
<gene>
    <name evidence="1" type="ORF">OBRU01_10541</name>
</gene>
<sequence>MLHLEVRKNPNDAELQISYKNYRNTCNNTIQNLKNNFHRNELVKGIGDSKQTWKTLKRICGINSKTAPNSELIGIGATPLQSLNIVNRYFSTVGGNLANDILMTLETTESELAKNLINVPLLNESAKSFFLTPTNETEVIKIISSLKNKSSSGHDKINKKGV</sequence>
<dbReference type="Proteomes" id="UP000037510">
    <property type="component" value="Unassembled WGS sequence"/>
</dbReference>